<name>A0A0F8XC79_9ZZZZ</name>
<dbReference type="InterPro" id="IPR029035">
    <property type="entry name" value="DHS-like_NAD/FAD-binding_dom"/>
</dbReference>
<sequence length="356" mass="41551">AHAGAPLGNKIIKKYIELKLKQLEKERKRSSEKGIKSSLAPILGNFSTLYNILRIQPNCKFTHDTSLEELLEENLPNIEDVITLYDIAYQKDEPLLFESDIDLNIIRKDILYLLTYTIENSTIDALNENYTTPVYQAFVEKLTNEDTIISYNYDTLLDNAILHKFNELDYGFDFLTEEDTITPLPEEEKVKLREKKAEEIGISIEEFKEKYCQPKEESELKFGTTAPLLIKPHGSLNWLYCPKCYRYFCLTRKELKNKIIDQFYPSECVDYCKGNLQQFIVPLTHHKDFQNPLLNNLWMKINKRLSTAEEVYFIGYSIPDADYISKYYFIKGLTRPDRRDCAKINLILPNAEESGL</sequence>
<dbReference type="SUPFAM" id="SSF52467">
    <property type="entry name" value="DHS-like NAD/FAD-binding domain"/>
    <property type="match status" value="1"/>
</dbReference>
<feature type="non-terminal residue" evidence="1">
    <location>
        <position position="356"/>
    </location>
</feature>
<evidence type="ECO:0008006" key="2">
    <source>
        <dbReference type="Google" id="ProtNLM"/>
    </source>
</evidence>
<gene>
    <name evidence="1" type="ORF">LCGC14_3043200</name>
</gene>
<dbReference type="AlphaFoldDB" id="A0A0F8XC79"/>
<feature type="non-terminal residue" evidence="1">
    <location>
        <position position="1"/>
    </location>
</feature>
<evidence type="ECO:0000313" key="1">
    <source>
        <dbReference type="EMBL" id="KKK58560.1"/>
    </source>
</evidence>
<proteinExistence type="predicted"/>
<protein>
    <recommendedName>
        <fullName evidence="2">SIR2-like domain-containing protein</fullName>
    </recommendedName>
</protein>
<organism evidence="1">
    <name type="scientific">marine sediment metagenome</name>
    <dbReference type="NCBI Taxonomy" id="412755"/>
    <lineage>
        <taxon>unclassified sequences</taxon>
        <taxon>metagenomes</taxon>
        <taxon>ecological metagenomes</taxon>
    </lineage>
</organism>
<accession>A0A0F8XC79</accession>
<reference evidence="1" key="1">
    <citation type="journal article" date="2015" name="Nature">
        <title>Complex archaea that bridge the gap between prokaryotes and eukaryotes.</title>
        <authorList>
            <person name="Spang A."/>
            <person name="Saw J.H."/>
            <person name="Jorgensen S.L."/>
            <person name="Zaremba-Niedzwiedzka K."/>
            <person name="Martijn J."/>
            <person name="Lind A.E."/>
            <person name="van Eijk R."/>
            <person name="Schleper C."/>
            <person name="Guy L."/>
            <person name="Ettema T.J."/>
        </authorList>
    </citation>
    <scope>NUCLEOTIDE SEQUENCE</scope>
</reference>
<dbReference type="EMBL" id="LAZR01063916">
    <property type="protein sequence ID" value="KKK58560.1"/>
    <property type="molecule type" value="Genomic_DNA"/>
</dbReference>
<comment type="caution">
    <text evidence="1">The sequence shown here is derived from an EMBL/GenBank/DDBJ whole genome shotgun (WGS) entry which is preliminary data.</text>
</comment>